<feature type="compositionally biased region" description="Basic residues" evidence="1">
    <location>
        <begin position="319"/>
        <end position="333"/>
    </location>
</feature>
<feature type="compositionally biased region" description="Polar residues" evidence="1">
    <location>
        <begin position="207"/>
        <end position="249"/>
    </location>
</feature>
<dbReference type="OrthoDB" id="5330253at2759"/>
<dbReference type="eggNOG" id="ENOG502RXHE">
    <property type="taxonomic scope" value="Eukaryota"/>
</dbReference>
<dbReference type="GeneID" id="27903449"/>
<feature type="region of interest" description="Disordered" evidence="1">
    <location>
        <begin position="73"/>
        <end position="106"/>
    </location>
</feature>
<evidence type="ECO:0000313" key="2">
    <source>
        <dbReference type="EMBL" id="EMF10602.1"/>
    </source>
</evidence>
<feature type="compositionally biased region" description="Polar residues" evidence="1">
    <location>
        <begin position="154"/>
        <end position="163"/>
    </location>
</feature>
<feature type="region of interest" description="Disordered" evidence="1">
    <location>
        <begin position="124"/>
        <end position="333"/>
    </location>
</feature>
<dbReference type="InterPro" id="IPR018809">
    <property type="entry name" value="DUF2406"/>
</dbReference>
<sequence length="333" mass="36093">MEQAPAPQTPSARSRGFSFRSDRSAGSRQKEEITESPRDKERQSQIWKSTSKANPNAALRDLEPAVNAILEESTLSSLRTQQHRDVNGNLITDPDLSNPTRPRMERPLDTIRSFEAAIDSGYKRRSTYGRSESYNEPGSFAQSRRNSAYGYSAPPQNRYLNSNAGGYYGGRGADGYGPGPGRPSFGAPRMQSEPYMQRPYPPHHGYHQSQDTMATGVTNGSDSTGPWANSTDPSSENSSIDKNYPSNGFGQNGHPPNGHGPGSSGPIPEDGAYPMKHGGAVQPPAGARRPIPLGNSGSSSQIPTTGSLPTQKRSEPEKRKGRLSRMFSKKGRD</sequence>
<organism evidence="2 3">
    <name type="scientific">Sphaerulina musiva (strain SO2202)</name>
    <name type="common">Poplar stem canker fungus</name>
    <name type="synonym">Septoria musiva</name>
    <dbReference type="NCBI Taxonomy" id="692275"/>
    <lineage>
        <taxon>Eukaryota</taxon>
        <taxon>Fungi</taxon>
        <taxon>Dikarya</taxon>
        <taxon>Ascomycota</taxon>
        <taxon>Pezizomycotina</taxon>
        <taxon>Dothideomycetes</taxon>
        <taxon>Dothideomycetidae</taxon>
        <taxon>Mycosphaerellales</taxon>
        <taxon>Mycosphaerellaceae</taxon>
        <taxon>Sphaerulina</taxon>
    </lineage>
</organism>
<protein>
    <submittedName>
        <fullName evidence="2">Uncharacterized protein</fullName>
    </submittedName>
</protein>
<dbReference type="AlphaFoldDB" id="N1QFS6"/>
<evidence type="ECO:0000256" key="1">
    <source>
        <dbReference type="SAM" id="MobiDB-lite"/>
    </source>
</evidence>
<dbReference type="PANTHER" id="PTHR28186">
    <property type="entry name" value="MEIOTICALLY UP-REGULATED GENE 9 PROTEIN"/>
    <property type="match status" value="1"/>
</dbReference>
<dbReference type="RefSeq" id="XP_016758723.1">
    <property type="nucleotide sequence ID" value="XM_016906312.1"/>
</dbReference>
<feature type="compositionally biased region" description="Polar residues" evidence="1">
    <location>
        <begin position="295"/>
        <end position="311"/>
    </location>
</feature>
<feature type="compositionally biased region" description="Polar residues" evidence="1">
    <location>
        <begin position="44"/>
        <end position="54"/>
    </location>
</feature>
<accession>N1QFS6</accession>
<dbReference type="Proteomes" id="UP000016931">
    <property type="component" value="Unassembled WGS sequence"/>
</dbReference>
<gene>
    <name evidence="2" type="ORF">SEPMUDRAFT_150650</name>
</gene>
<dbReference type="Pfam" id="PF10295">
    <property type="entry name" value="DUF2406"/>
    <property type="match status" value="1"/>
</dbReference>
<feature type="compositionally biased region" description="Polar residues" evidence="1">
    <location>
        <begin position="128"/>
        <end position="146"/>
    </location>
</feature>
<feature type="compositionally biased region" description="Basic and acidic residues" evidence="1">
    <location>
        <begin position="20"/>
        <end position="43"/>
    </location>
</feature>
<reference evidence="2 3" key="1">
    <citation type="journal article" date="2012" name="PLoS Pathog.">
        <title>Diverse lifestyles and strategies of plant pathogenesis encoded in the genomes of eighteen Dothideomycetes fungi.</title>
        <authorList>
            <person name="Ohm R.A."/>
            <person name="Feau N."/>
            <person name="Henrissat B."/>
            <person name="Schoch C.L."/>
            <person name="Horwitz B.A."/>
            <person name="Barry K.W."/>
            <person name="Condon B.J."/>
            <person name="Copeland A.C."/>
            <person name="Dhillon B."/>
            <person name="Glaser F."/>
            <person name="Hesse C.N."/>
            <person name="Kosti I."/>
            <person name="LaButti K."/>
            <person name="Lindquist E.A."/>
            <person name="Lucas S."/>
            <person name="Salamov A.A."/>
            <person name="Bradshaw R.E."/>
            <person name="Ciuffetti L."/>
            <person name="Hamelin R.C."/>
            <person name="Kema G.H.J."/>
            <person name="Lawrence C."/>
            <person name="Scott J.A."/>
            <person name="Spatafora J.W."/>
            <person name="Turgeon B.G."/>
            <person name="de Wit P.J.G.M."/>
            <person name="Zhong S."/>
            <person name="Goodwin S.B."/>
            <person name="Grigoriev I.V."/>
        </authorList>
    </citation>
    <scope>NUCLEOTIDE SEQUENCE [LARGE SCALE GENOMIC DNA]</scope>
    <source>
        <strain evidence="2 3">SO2202</strain>
    </source>
</reference>
<proteinExistence type="predicted"/>
<feature type="compositionally biased region" description="Gly residues" evidence="1">
    <location>
        <begin position="166"/>
        <end position="179"/>
    </location>
</feature>
<evidence type="ECO:0000313" key="3">
    <source>
        <dbReference type="Proteomes" id="UP000016931"/>
    </source>
</evidence>
<name>N1QFS6_SPHMS</name>
<dbReference type="HOGENOM" id="CLU_037541_0_0_1"/>
<dbReference type="EMBL" id="KB456267">
    <property type="protein sequence ID" value="EMF10602.1"/>
    <property type="molecule type" value="Genomic_DNA"/>
</dbReference>
<keyword evidence="3" id="KW-1185">Reference proteome</keyword>
<dbReference type="PANTHER" id="PTHR28186:SF1">
    <property type="entry name" value="MEIOTICALLY UP-REGULATED GENE 9 PROTEIN"/>
    <property type="match status" value="1"/>
</dbReference>
<feature type="region of interest" description="Disordered" evidence="1">
    <location>
        <begin position="1"/>
        <end position="59"/>
    </location>
</feature>